<dbReference type="GO" id="GO:0005789">
    <property type="term" value="C:endoplasmic reticulum membrane"/>
    <property type="evidence" value="ECO:0007669"/>
    <property type="project" value="TreeGrafter"/>
</dbReference>
<dbReference type="PROSITE" id="PS01188">
    <property type="entry name" value="ELO"/>
    <property type="match status" value="1"/>
</dbReference>
<evidence type="ECO:0000313" key="12">
    <source>
        <dbReference type="Proteomes" id="UP000695562"/>
    </source>
</evidence>
<dbReference type="GO" id="GO:0019367">
    <property type="term" value="P:fatty acid elongation, saturated fatty acid"/>
    <property type="evidence" value="ECO:0007669"/>
    <property type="project" value="TreeGrafter"/>
</dbReference>
<comment type="catalytic activity">
    <reaction evidence="10">
        <text>an acyl-CoA + malonyl-CoA + H(+) = a 3-oxoacyl-CoA + CO2 + CoA</text>
        <dbReference type="Rhea" id="RHEA:50252"/>
        <dbReference type="ChEBI" id="CHEBI:15378"/>
        <dbReference type="ChEBI" id="CHEBI:16526"/>
        <dbReference type="ChEBI" id="CHEBI:57287"/>
        <dbReference type="ChEBI" id="CHEBI:57384"/>
        <dbReference type="ChEBI" id="CHEBI:58342"/>
        <dbReference type="ChEBI" id="CHEBI:90726"/>
    </reaction>
    <physiologicalReaction direction="left-to-right" evidence="10">
        <dbReference type="Rhea" id="RHEA:50253"/>
    </physiologicalReaction>
</comment>
<dbReference type="InterPro" id="IPR002076">
    <property type="entry name" value="ELO_fam"/>
</dbReference>
<sequence>MEPILEIYNTLKERYEYYLTLRDERVKNWPLIESPLPMIYLVIGYLAFVLVGMKYMKNRKPLELKYPMIFHNLLCALISAYMTFETLYQAYINNYSFVCNPVDYSETGIGMAKILWLFYFSKSIEFMDTVFMILRGKLNQVTFLHVYHHSSIFFLWWIGVNWTAGGDAYLSAAVNSFVHTVMYTYYLLAALKIQPWWKKYLTQLQLAQFVLNVGTSIYVLSQDCPFPRWMMWAMIVYMAQMLLLFGSFYLGAYITKPKKKTQ</sequence>
<comment type="subcellular location">
    <subcellularLocation>
        <location evidence="1">Membrane</location>
        <topology evidence="1">Multi-pass membrane protein</topology>
    </subcellularLocation>
</comment>
<keyword evidence="9 10" id="KW-0275">Fatty acid biosynthesis</keyword>
<dbReference type="EC" id="2.3.1.-" evidence="10"/>
<evidence type="ECO:0000313" key="11">
    <source>
        <dbReference type="EMBL" id="KAF2072599.1"/>
    </source>
</evidence>
<keyword evidence="5 10" id="KW-0276">Fatty acid metabolism</keyword>
<keyword evidence="3 10" id="KW-0808">Transferase</keyword>
<dbReference type="InterPro" id="IPR030457">
    <property type="entry name" value="ELO_CS"/>
</dbReference>
<reference evidence="11" key="1">
    <citation type="submission" date="2020-01" db="EMBL/GenBank/DDBJ databases">
        <title>Development of genomics and gene disruption for Polysphondylium violaceum indicates a role for the polyketide synthase stlB in stalk morphogenesis.</title>
        <authorList>
            <person name="Narita B."/>
            <person name="Kawabe Y."/>
            <person name="Kin K."/>
            <person name="Saito T."/>
            <person name="Gibbs R."/>
            <person name="Kuspa A."/>
            <person name="Muzny D."/>
            <person name="Queller D."/>
            <person name="Richards S."/>
            <person name="Strassman J."/>
            <person name="Sucgang R."/>
            <person name="Worley K."/>
            <person name="Schaap P."/>
        </authorList>
    </citation>
    <scope>NUCLEOTIDE SEQUENCE</scope>
    <source>
        <strain evidence="11">QSvi11</strain>
    </source>
</reference>
<feature type="transmembrane region" description="Helical" evidence="10">
    <location>
        <begin position="232"/>
        <end position="254"/>
    </location>
</feature>
<dbReference type="EMBL" id="AJWJ01000266">
    <property type="protein sequence ID" value="KAF2072599.1"/>
    <property type="molecule type" value="Genomic_DNA"/>
</dbReference>
<feature type="transmembrane region" description="Helical" evidence="10">
    <location>
        <begin position="200"/>
        <end position="220"/>
    </location>
</feature>
<keyword evidence="2 10" id="KW-0444">Lipid biosynthesis</keyword>
<evidence type="ECO:0000256" key="6">
    <source>
        <dbReference type="ARBA" id="ARBA00022989"/>
    </source>
</evidence>
<feature type="transmembrane region" description="Helical" evidence="10">
    <location>
        <begin position="168"/>
        <end position="188"/>
    </location>
</feature>
<evidence type="ECO:0000256" key="3">
    <source>
        <dbReference type="ARBA" id="ARBA00022679"/>
    </source>
</evidence>
<dbReference type="GO" id="GO:0034625">
    <property type="term" value="P:fatty acid elongation, monounsaturated fatty acid"/>
    <property type="evidence" value="ECO:0007669"/>
    <property type="project" value="TreeGrafter"/>
</dbReference>
<comment type="similarity">
    <text evidence="10">Belongs to the ELO family.</text>
</comment>
<dbReference type="Pfam" id="PF01151">
    <property type="entry name" value="ELO"/>
    <property type="match status" value="1"/>
</dbReference>
<evidence type="ECO:0000256" key="9">
    <source>
        <dbReference type="ARBA" id="ARBA00023160"/>
    </source>
</evidence>
<keyword evidence="6 10" id="KW-1133">Transmembrane helix</keyword>
<dbReference type="PANTHER" id="PTHR11157:SF126">
    <property type="entry name" value="ELONGATION OF VERY LONG CHAIN FATTY ACIDS PROTEIN"/>
    <property type="match status" value="1"/>
</dbReference>
<keyword evidence="7 10" id="KW-0443">Lipid metabolism</keyword>
<feature type="transmembrane region" description="Helical" evidence="10">
    <location>
        <begin position="141"/>
        <end position="162"/>
    </location>
</feature>
<dbReference type="PANTHER" id="PTHR11157">
    <property type="entry name" value="FATTY ACID ACYL TRANSFERASE-RELATED"/>
    <property type="match status" value="1"/>
</dbReference>
<dbReference type="OrthoDB" id="434092at2759"/>
<dbReference type="GO" id="GO:0042761">
    <property type="term" value="P:very long-chain fatty acid biosynthetic process"/>
    <property type="evidence" value="ECO:0007669"/>
    <property type="project" value="TreeGrafter"/>
</dbReference>
<organism evidence="11 12">
    <name type="scientific">Polysphondylium violaceum</name>
    <dbReference type="NCBI Taxonomy" id="133409"/>
    <lineage>
        <taxon>Eukaryota</taxon>
        <taxon>Amoebozoa</taxon>
        <taxon>Evosea</taxon>
        <taxon>Eumycetozoa</taxon>
        <taxon>Dictyostelia</taxon>
        <taxon>Dictyosteliales</taxon>
        <taxon>Dictyosteliaceae</taxon>
        <taxon>Polysphondylium</taxon>
    </lineage>
</organism>
<protein>
    <recommendedName>
        <fullName evidence="10">Elongation of fatty acids protein</fullName>
        <ecNumber evidence="10">2.3.1.-</ecNumber>
    </recommendedName>
</protein>
<evidence type="ECO:0000256" key="1">
    <source>
        <dbReference type="ARBA" id="ARBA00004141"/>
    </source>
</evidence>
<dbReference type="Proteomes" id="UP000695562">
    <property type="component" value="Unassembled WGS sequence"/>
</dbReference>
<comment type="caution">
    <text evidence="11">The sequence shown here is derived from an EMBL/GenBank/DDBJ whole genome shotgun (WGS) entry which is preliminary data.</text>
</comment>
<keyword evidence="8 10" id="KW-0472">Membrane</keyword>
<evidence type="ECO:0000256" key="2">
    <source>
        <dbReference type="ARBA" id="ARBA00022516"/>
    </source>
</evidence>
<dbReference type="GO" id="GO:0009922">
    <property type="term" value="F:fatty acid elongase activity"/>
    <property type="evidence" value="ECO:0007669"/>
    <property type="project" value="InterPro"/>
</dbReference>
<proteinExistence type="inferred from homology"/>
<gene>
    <name evidence="11" type="ORF">CYY_006096</name>
</gene>
<dbReference type="GO" id="GO:0034626">
    <property type="term" value="P:fatty acid elongation, polyunsaturated fatty acid"/>
    <property type="evidence" value="ECO:0007669"/>
    <property type="project" value="TreeGrafter"/>
</dbReference>
<dbReference type="AlphaFoldDB" id="A0A8J4V695"/>
<name>A0A8J4V695_9MYCE</name>
<evidence type="ECO:0000256" key="10">
    <source>
        <dbReference type="RuleBase" id="RU361115"/>
    </source>
</evidence>
<evidence type="ECO:0000256" key="5">
    <source>
        <dbReference type="ARBA" id="ARBA00022832"/>
    </source>
</evidence>
<feature type="transmembrane region" description="Helical" evidence="10">
    <location>
        <begin position="38"/>
        <end position="56"/>
    </location>
</feature>
<evidence type="ECO:0000256" key="4">
    <source>
        <dbReference type="ARBA" id="ARBA00022692"/>
    </source>
</evidence>
<evidence type="ECO:0000256" key="8">
    <source>
        <dbReference type="ARBA" id="ARBA00023136"/>
    </source>
</evidence>
<keyword evidence="4 10" id="KW-0812">Transmembrane</keyword>
<accession>A0A8J4V695</accession>
<keyword evidence="12" id="KW-1185">Reference proteome</keyword>
<evidence type="ECO:0000256" key="7">
    <source>
        <dbReference type="ARBA" id="ARBA00023098"/>
    </source>
</evidence>
<feature type="transmembrane region" description="Helical" evidence="10">
    <location>
        <begin position="68"/>
        <end position="84"/>
    </location>
</feature>
<dbReference type="GO" id="GO:0030148">
    <property type="term" value="P:sphingolipid biosynthetic process"/>
    <property type="evidence" value="ECO:0007669"/>
    <property type="project" value="TreeGrafter"/>
</dbReference>